<sequence length="199" mass="23233">MDNDQLSILIQSYRQYENDFIKQQATDLTDALLYGEVAFCLAGLKPAVLFDLPPPLDTAYIDAVVRPWMQHHSALIDSWVLRQRRLYSPEIQGSLVYFFAHTNHPIVLESFEQADRCDMSSSEENLAVLLDYPGRLPRSMHELETMREVVYYNRQDMHIVTTFACQLDQHDLVQQHFERYHDTMLPIGVPLGFIFRRPT</sequence>
<organism evidence="1">
    <name type="scientific">Absidia glauca</name>
    <name type="common">Pin mould</name>
    <dbReference type="NCBI Taxonomy" id="4829"/>
    <lineage>
        <taxon>Eukaryota</taxon>
        <taxon>Fungi</taxon>
        <taxon>Fungi incertae sedis</taxon>
        <taxon>Mucoromycota</taxon>
        <taxon>Mucoromycotina</taxon>
        <taxon>Mucoromycetes</taxon>
        <taxon>Mucorales</taxon>
        <taxon>Cunninghamellaceae</taxon>
        <taxon>Absidia</taxon>
    </lineage>
</organism>
<dbReference type="Proteomes" id="UP000078561">
    <property type="component" value="Unassembled WGS sequence"/>
</dbReference>
<dbReference type="STRING" id="4829.A0A168SCI5"/>
<evidence type="ECO:0000313" key="2">
    <source>
        <dbReference type="Proteomes" id="UP000078561"/>
    </source>
</evidence>
<dbReference type="AlphaFoldDB" id="A0A168SCI5"/>
<dbReference type="InParanoid" id="A0A168SCI5"/>
<dbReference type="EMBL" id="LT554889">
    <property type="protein sequence ID" value="SAM08234.1"/>
    <property type="molecule type" value="Genomic_DNA"/>
</dbReference>
<dbReference type="OrthoDB" id="61900at2759"/>
<protein>
    <submittedName>
        <fullName evidence="1">Uncharacterized protein</fullName>
    </submittedName>
</protein>
<reference evidence="1" key="1">
    <citation type="submission" date="2016-04" db="EMBL/GenBank/DDBJ databases">
        <authorList>
            <person name="Evans L.H."/>
            <person name="Alamgir A."/>
            <person name="Owens N."/>
            <person name="Weber N.D."/>
            <person name="Virtaneva K."/>
            <person name="Barbian K."/>
            <person name="Babar A."/>
            <person name="Rosenke K."/>
        </authorList>
    </citation>
    <scope>NUCLEOTIDE SEQUENCE [LARGE SCALE GENOMIC DNA]</scope>
    <source>
        <strain evidence="1">CBS 101.48</strain>
    </source>
</reference>
<name>A0A168SCI5_ABSGL</name>
<accession>A0A168SCI5</accession>
<dbReference type="OMA" id="AFEYFAL"/>
<proteinExistence type="predicted"/>
<evidence type="ECO:0000313" key="1">
    <source>
        <dbReference type="EMBL" id="SAM08234.1"/>
    </source>
</evidence>
<gene>
    <name evidence="1" type="primary">ABSGL_13896.1 scaffold 14340</name>
</gene>
<keyword evidence="2" id="KW-1185">Reference proteome</keyword>